<organism evidence="1 2">
    <name type="scientific">Polypterus senegalus</name>
    <name type="common">Senegal bichir</name>
    <dbReference type="NCBI Taxonomy" id="55291"/>
    <lineage>
        <taxon>Eukaryota</taxon>
        <taxon>Metazoa</taxon>
        <taxon>Chordata</taxon>
        <taxon>Craniata</taxon>
        <taxon>Vertebrata</taxon>
        <taxon>Euteleostomi</taxon>
        <taxon>Actinopterygii</taxon>
        <taxon>Polypteriformes</taxon>
        <taxon>Polypteridae</taxon>
        <taxon>Polypterus</taxon>
    </lineage>
</organism>
<dbReference type="Proteomes" id="UP000886611">
    <property type="component" value="Unassembled WGS sequence"/>
</dbReference>
<gene>
    <name evidence="1" type="primary">Scai_1</name>
    <name evidence="1" type="ORF">GTO96_0022362</name>
</gene>
<dbReference type="GO" id="GO:0003714">
    <property type="term" value="F:transcription corepressor activity"/>
    <property type="evidence" value="ECO:0007669"/>
    <property type="project" value="InterPro"/>
</dbReference>
<accession>A0A8X7XIT7</accession>
<keyword evidence="2" id="KW-1185">Reference proteome</keyword>
<dbReference type="AlphaFoldDB" id="A0A8X7XIT7"/>
<dbReference type="InterPro" id="IPR022709">
    <property type="entry name" value="SCAI"/>
</dbReference>
<dbReference type="PANTHER" id="PTHR21243">
    <property type="entry name" value="PROTEIN SCAI"/>
    <property type="match status" value="1"/>
</dbReference>
<dbReference type="Pfam" id="PF12070">
    <property type="entry name" value="SCAI"/>
    <property type="match status" value="1"/>
</dbReference>
<reference evidence="1 2" key="1">
    <citation type="journal article" date="2021" name="Cell">
        <title>Tracing the genetic footprints of vertebrate landing in non-teleost ray-finned fishes.</title>
        <authorList>
            <person name="Bi X."/>
            <person name="Wang K."/>
            <person name="Yang L."/>
            <person name="Pan H."/>
            <person name="Jiang H."/>
            <person name="Wei Q."/>
            <person name="Fang M."/>
            <person name="Yu H."/>
            <person name="Zhu C."/>
            <person name="Cai Y."/>
            <person name="He Y."/>
            <person name="Gan X."/>
            <person name="Zeng H."/>
            <person name="Yu D."/>
            <person name="Zhu Y."/>
            <person name="Jiang H."/>
            <person name="Qiu Q."/>
            <person name="Yang H."/>
            <person name="Zhang Y.E."/>
            <person name="Wang W."/>
            <person name="Zhu M."/>
            <person name="He S."/>
            <person name="Zhang G."/>
        </authorList>
    </citation>
    <scope>NUCLEOTIDE SEQUENCE [LARGE SCALE GENOMIC DNA]</scope>
    <source>
        <strain evidence="1">Bchr_013</strain>
    </source>
</reference>
<feature type="non-terminal residue" evidence="1">
    <location>
        <position position="193"/>
    </location>
</feature>
<feature type="non-terminal residue" evidence="1">
    <location>
        <position position="1"/>
    </location>
</feature>
<proteinExistence type="predicted"/>
<dbReference type="GO" id="GO:0006351">
    <property type="term" value="P:DNA-templated transcription"/>
    <property type="evidence" value="ECO:0007669"/>
    <property type="project" value="InterPro"/>
</dbReference>
<name>A0A8X7XIT7_POLSE</name>
<comment type="caution">
    <text evidence="1">The sequence shown here is derived from an EMBL/GenBank/DDBJ whole genome shotgun (WGS) entry which is preliminary data.</text>
</comment>
<sequence length="193" mass="22787">MDSAEDITYFRERTEDLSEEITMLAALLDSDIDETVFEIIEEQVEWTLLHSSSDQSQRGSLFTLFLYNPLMAFLHTCGLSSMRRGLWDKCQDYLRKVYRDVGQLITRARSIDQAFLQFFGDEFLRLLLIRFVFCSATLRLHKIFRETRNYPETYPQLPKEDTIENPLVQKHILELASMLDVQNLFFNSTIDDY</sequence>
<evidence type="ECO:0000313" key="2">
    <source>
        <dbReference type="Proteomes" id="UP000886611"/>
    </source>
</evidence>
<protein>
    <submittedName>
        <fullName evidence="1">SCAI protein</fullName>
    </submittedName>
</protein>
<dbReference type="EMBL" id="JAATIS010000147">
    <property type="protein sequence ID" value="KAG2469905.1"/>
    <property type="molecule type" value="Genomic_DNA"/>
</dbReference>
<evidence type="ECO:0000313" key="1">
    <source>
        <dbReference type="EMBL" id="KAG2469905.1"/>
    </source>
</evidence>